<keyword evidence="2" id="KW-1185">Reference proteome</keyword>
<gene>
    <name evidence="1" type="ORF">I8J34_18270</name>
</gene>
<evidence type="ECO:0000313" key="1">
    <source>
        <dbReference type="EMBL" id="MBT0963131.1"/>
    </source>
</evidence>
<dbReference type="Proteomes" id="UP000694660">
    <property type="component" value="Unassembled WGS sequence"/>
</dbReference>
<comment type="caution">
    <text evidence="1">The sequence shown here is derived from an EMBL/GenBank/DDBJ whole genome shotgun (WGS) entry which is preliminary data.</text>
</comment>
<reference evidence="2" key="1">
    <citation type="journal article" date="2022" name="ISME J.">
        <title>Genetic and phylogenetic analysis of dissimilatory iodate-reducing bacteria identifies potential niches across the world's oceans.</title>
        <authorList>
            <person name="Reyes-Umana V."/>
            <person name="Henning Z."/>
            <person name="Lee K."/>
            <person name="Barnum T.P."/>
            <person name="Coates J.D."/>
        </authorList>
    </citation>
    <scope>NUCLEOTIDE SEQUENCE [LARGE SCALE GENOMIC DNA]</scope>
    <source>
        <strain evidence="2">IR12</strain>
    </source>
</reference>
<proteinExistence type="predicted"/>
<protein>
    <submittedName>
        <fullName evidence="1">Uncharacterized protein</fullName>
    </submittedName>
</protein>
<accession>A0A944HES6</accession>
<dbReference type="RefSeq" id="WP_214363070.1">
    <property type="nucleotide sequence ID" value="NZ_JAEKFT010000025.1"/>
</dbReference>
<dbReference type="EMBL" id="JAEKFT010000025">
    <property type="protein sequence ID" value="MBT0963131.1"/>
    <property type="molecule type" value="Genomic_DNA"/>
</dbReference>
<sequence>MTVDLSVDAPMVLKVRPTGDIELHYFQGLMGSSEAVLMRLIFSPSASGQLVMGIKALLETGAIVLETSPGYHVQ</sequence>
<organism evidence="1 2">
    <name type="scientific">Denitromonas iodatirespirans</name>
    <dbReference type="NCBI Taxonomy" id="2795389"/>
    <lineage>
        <taxon>Bacteria</taxon>
        <taxon>Pseudomonadati</taxon>
        <taxon>Pseudomonadota</taxon>
        <taxon>Betaproteobacteria</taxon>
        <taxon>Rhodocyclales</taxon>
        <taxon>Zoogloeaceae</taxon>
        <taxon>Denitromonas</taxon>
    </lineage>
</organism>
<name>A0A944HES6_DENI1</name>
<evidence type="ECO:0000313" key="2">
    <source>
        <dbReference type="Proteomes" id="UP000694660"/>
    </source>
</evidence>
<dbReference type="AlphaFoldDB" id="A0A944HES6"/>